<dbReference type="InterPro" id="IPR046848">
    <property type="entry name" value="E_motif"/>
</dbReference>
<evidence type="ECO:0000313" key="5">
    <source>
        <dbReference type="Proteomes" id="UP000541444"/>
    </source>
</evidence>
<reference evidence="4 5" key="1">
    <citation type="journal article" date="2020" name="IScience">
        <title>Genome Sequencing of the Endangered Kingdonia uniflora (Circaeasteraceae, Ranunculales) Reveals Potential Mechanisms of Evolutionary Specialization.</title>
        <authorList>
            <person name="Sun Y."/>
            <person name="Deng T."/>
            <person name="Zhang A."/>
            <person name="Moore M.J."/>
            <person name="Landis J.B."/>
            <person name="Lin N."/>
            <person name="Zhang H."/>
            <person name="Zhang X."/>
            <person name="Huang J."/>
            <person name="Zhang X."/>
            <person name="Sun H."/>
            <person name="Wang H."/>
        </authorList>
    </citation>
    <scope>NUCLEOTIDE SEQUENCE [LARGE SCALE GENOMIC DNA]</scope>
    <source>
        <strain evidence="4">TB1705</strain>
        <tissue evidence="4">Leaf</tissue>
    </source>
</reference>
<protein>
    <recommendedName>
        <fullName evidence="6">Pentatricopeptide repeat-containing protein</fullName>
    </recommendedName>
</protein>
<evidence type="ECO:0000256" key="3">
    <source>
        <dbReference type="SAM" id="SignalP"/>
    </source>
</evidence>
<organism evidence="4 5">
    <name type="scientific">Kingdonia uniflora</name>
    <dbReference type="NCBI Taxonomy" id="39325"/>
    <lineage>
        <taxon>Eukaryota</taxon>
        <taxon>Viridiplantae</taxon>
        <taxon>Streptophyta</taxon>
        <taxon>Embryophyta</taxon>
        <taxon>Tracheophyta</taxon>
        <taxon>Spermatophyta</taxon>
        <taxon>Magnoliopsida</taxon>
        <taxon>Ranunculales</taxon>
        <taxon>Circaeasteraceae</taxon>
        <taxon>Kingdonia</taxon>
    </lineage>
</organism>
<dbReference type="InterPro" id="IPR011990">
    <property type="entry name" value="TPR-like_helical_dom_sf"/>
</dbReference>
<feature type="repeat" description="PPR" evidence="2">
    <location>
        <begin position="412"/>
        <end position="446"/>
    </location>
</feature>
<comment type="caution">
    <text evidence="4">The sequence shown here is derived from an EMBL/GenBank/DDBJ whole genome shotgun (WGS) entry which is preliminary data.</text>
</comment>
<dbReference type="PANTHER" id="PTHR24015:SF1726">
    <property type="entry name" value="OS03G0861900 PROTEIN"/>
    <property type="match status" value="1"/>
</dbReference>
<feature type="signal peptide" evidence="3">
    <location>
        <begin position="1"/>
        <end position="22"/>
    </location>
</feature>
<feature type="chain" id="PRO_5029591890" description="Pentatricopeptide repeat-containing protein" evidence="3">
    <location>
        <begin position="23"/>
        <end position="731"/>
    </location>
</feature>
<gene>
    <name evidence="4" type="ORF">GIB67_031006</name>
</gene>
<dbReference type="NCBIfam" id="TIGR00756">
    <property type="entry name" value="PPR"/>
    <property type="match status" value="5"/>
</dbReference>
<feature type="repeat" description="PPR" evidence="2">
    <location>
        <begin position="139"/>
        <end position="173"/>
    </location>
</feature>
<accession>A0A7J7NGW9</accession>
<dbReference type="Pfam" id="PF01535">
    <property type="entry name" value="PPR"/>
    <property type="match status" value="4"/>
</dbReference>
<dbReference type="PROSITE" id="PS51375">
    <property type="entry name" value="PPR"/>
    <property type="match status" value="6"/>
</dbReference>
<dbReference type="FunFam" id="1.25.40.10:FF:000196">
    <property type="entry name" value="Pentatricopeptide repeat-containing protein At4g14850"/>
    <property type="match status" value="1"/>
</dbReference>
<dbReference type="InterPro" id="IPR046960">
    <property type="entry name" value="PPR_At4g14850-like_plant"/>
</dbReference>
<proteinExistence type="predicted"/>
<keyword evidence="1" id="KW-0677">Repeat</keyword>
<sequence length="731" mass="80703">MGFGNNMYLINNLLALYVKCFGVEVGGKLFDEMWVRDVVSWTGMVSGYVKYGYYSEALGVFEDMWGSGMVVPNEFTFASVLRACSGLEAFKFGCFVQTQIVKLGFEENLVLGSALVDFYSKCGCFDEAMKIFESVKNGDVVTWSTMIGSYVQAKKWSWALGLYLRMIGDGVRPNEFTFVAVLGACCFLGVEYVRLIHAHVVLRGMKMNLVLKTAFVDMYSKCNRVEDAANIFKQTPESDVLLWTAMITGYTNSSNFEGVVATLREMKTSGISPNAFTYAGILNTSSSLTQLELGRQVHSHVIKVGVEGDVSVGNGLVDMYMKCAITVVDALKAFEGIILPNVITWTSLIDGFAQRGLEREAFQVFVEMQGVGVQPNFVTLSGILQSCLTRKSLSQVREIHGFILKAPKEDSEITIWNALVDAYAGLGMLDNAWNVIYMMNHKDVVTYTNLASGINQLGYHDMTLEIIGHMEANNVKIDGFSLASFLSASASLASMKLGKQLHCFSVKSGLQSWISVSNGLVDLYGKCGNIQDARNVFMEIRRPNVVSWNGLISGLASNGHFFAALLRFEDMTIAGIGPDKITFLVLLYACRHGGLVDKGVEYFHSMSETYGISPQFDHYVCLVDLLGRAGRLFEALDVIESIPFSPGSLIFKTLLGSCRVHGNVSIGEDMARRAIELDPSDPVIYILLANIYDDAGRFGHGDLIRQMMRERGLSKNPGQSWMEKRNMVLNG</sequence>
<evidence type="ECO:0000256" key="1">
    <source>
        <dbReference type="ARBA" id="ARBA00022737"/>
    </source>
</evidence>
<evidence type="ECO:0000313" key="4">
    <source>
        <dbReference type="EMBL" id="KAF6166222.1"/>
    </source>
</evidence>
<dbReference type="FunFam" id="1.25.40.10:FF:001093">
    <property type="entry name" value="Pentatricopeptide repeat-containing protein At2g34400"/>
    <property type="match status" value="1"/>
</dbReference>
<dbReference type="EMBL" id="JACGCM010000805">
    <property type="protein sequence ID" value="KAF6166222.1"/>
    <property type="molecule type" value="Genomic_DNA"/>
</dbReference>
<dbReference type="GO" id="GO:0005739">
    <property type="term" value="C:mitochondrion"/>
    <property type="evidence" value="ECO:0007669"/>
    <property type="project" value="TreeGrafter"/>
</dbReference>
<dbReference type="GO" id="GO:0003723">
    <property type="term" value="F:RNA binding"/>
    <property type="evidence" value="ECO:0007669"/>
    <property type="project" value="InterPro"/>
</dbReference>
<feature type="repeat" description="PPR" evidence="2">
    <location>
        <begin position="341"/>
        <end position="375"/>
    </location>
</feature>
<feature type="repeat" description="PPR" evidence="2">
    <location>
        <begin position="239"/>
        <end position="273"/>
    </location>
</feature>
<dbReference type="PANTHER" id="PTHR24015">
    <property type="entry name" value="OS07G0578800 PROTEIN-RELATED"/>
    <property type="match status" value="1"/>
</dbReference>
<dbReference type="Pfam" id="PF13041">
    <property type="entry name" value="PPR_2"/>
    <property type="match status" value="5"/>
</dbReference>
<keyword evidence="3" id="KW-0732">Signal</keyword>
<dbReference type="FunFam" id="1.25.40.10:FF:000227">
    <property type="entry name" value="Pentatricopeptide repeat-containing protein At3g13880"/>
    <property type="match status" value="1"/>
</dbReference>
<keyword evidence="5" id="KW-1185">Reference proteome</keyword>
<feature type="repeat" description="PPR" evidence="2">
    <location>
        <begin position="37"/>
        <end position="71"/>
    </location>
</feature>
<dbReference type="Pfam" id="PF20431">
    <property type="entry name" value="E_motif"/>
    <property type="match status" value="1"/>
</dbReference>
<evidence type="ECO:0000256" key="2">
    <source>
        <dbReference type="PROSITE-ProRule" id="PRU00708"/>
    </source>
</evidence>
<dbReference type="FunFam" id="1.25.40.10:FF:001224">
    <property type="entry name" value="Pentatricopeptide repeat-containing protein chloroplastic"/>
    <property type="match status" value="1"/>
</dbReference>
<dbReference type="Proteomes" id="UP000541444">
    <property type="component" value="Unassembled WGS sequence"/>
</dbReference>
<name>A0A7J7NGW9_9MAGN</name>
<evidence type="ECO:0008006" key="6">
    <source>
        <dbReference type="Google" id="ProtNLM"/>
    </source>
</evidence>
<dbReference type="AlphaFoldDB" id="A0A7J7NGW9"/>
<dbReference type="GO" id="GO:0009451">
    <property type="term" value="P:RNA modification"/>
    <property type="evidence" value="ECO:0007669"/>
    <property type="project" value="InterPro"/>
</dbReference>
<feature type="repeat" description="PPR" evidence="2">
    <location>
        <begin position="544"/>
        <end position="578"/>
    </location>
</feature>
<dbReference type="InterPro" id="IPR002885">
    <property type="entry name" value="PPR_rpt"/>
</dbReference>
<dbReference type="SUPFAM" id="SSF48452">
    <property type="entry name" value="TPR-like"/>
    <property type="match status" value="1"/>
</dbReference>
<dbReference type="Gene3D" id="1.25.40.10">
    <property type="entry name" value="Tetratricopeptide repeat domain"/>
    <property type="match status" value="6"/>
</dbReference>
<dbReference type="FunFam" id="1.25.40.10:FF:000285">
    <property type="entry name" value="Pentatricopeptide repeat-containing protein, chloroplastic"/>
    <property type="match status" value="1"/>
</dbReference>
<dbReference type="OrthoDB" id="1848122at2759"/>